<accession>A0A8B6ESP8</accession>
<dbReference type="EMBL" id="UYJE01005676">
    <property type="protein sequence ID" value="VDI39327.1"/>
    <property type="molecule type" value="Genomic_DNA"/>
</dbReference>
<name>A0A8B6ESP8_MYTGA</name>
<dbReference type="PANTHER" id="PTHR21446:SF6">
    <property type="entry name" value="MITOCHONDRIAL ANTIVIRAL-SIGNALING PROTEIN"/>
    <property type="match status" value="1"/>
</dbReference>
<organism evidence="1 2">
    <name type="scientific">Mytilus galloprovincialis</name>
    <name type="common">Mediterranean mussel</name>
    <dbReference type="NCBI Taxonomy" id="29158"/>
    <lineage>
        <taxon>Eukaryota</taxon>
        <taxon>Metazoa</taxon>
        <taxon>Spiralia</taxon>
        <taxon>Lophotrochozoa</taxon>
        <taxon>Mollusca</taxon>
        <taxon>Bivalvia</taxon>
        <taxon>Autobranchia</taxon>
        <taxon>Pteriomorphia</taxon>
        <taxon>Mytilida</taxon>
        <taxon>Mytiloidea</taxon>
        <taxon>Mytilidae</taxon>
        <taxon>Mytilinae</taxon>
        <taxon>Mytilus</taxon>
    </lineage>
</organism>
<keyword evidence="2" id="KW-1185">Reference proteome</keyword>
<evidence type="ECO:0000313" key="2">
    <source>
        <dbReference type="Proteomes" id="UP000596742"/>
    </source>
</evidence>
<protein>
    <submittedName>
        <fullName evidence="1">Uncharacterized protein</fullName>
    </submittedName>
</protein>
<evidence type="ECO:0000313" key="1">
    <source>
        <dbReference type="EMBL" id="VDI39327.1"/>
    </source>
</evidence>
<dbReference type="OrthoDB" id="10067014at2759"/>
<dbReference type="Proteomes" id="UP000596742">
    <property type="component" value="Unassembled WGS sequence"/>
</dbReference>
<reference evidence="1" key="1">
    <citation type="submission" date="2018-11" db="EMBL/GenBank/DDBJ databases">
        <authorList>
            <person name="Alioto T."/>
            <person name="Alioto T."/>
        </authorList>
    </citation>
    <scope>NUCLEOTIDE SEQUENCE</scope>
</reference>
<comment type="caution">
    <text evidence="1">The sequence shown here is derived from an EMBL/GenBank/DDBJ whole genome shotgun (WGS) entry which is preliminary data.</text>
</comment>
<proteinExistence type="predicted"/>
<dbReference type="InterPro" id="IPR052787">
    <property type="entry name" value="MAVS"/>
</dbReference>
<sequence>MATSDDDFDMTEHDLLGPLIPNFHLETDVLDGLKSADLTVTEETTGDLQEADQHEPTAVTADDVDASGVLSDNPTDGVALELVNDPEKNLSKSTKKQTKYGVKIFRHGEYYAKSTLVGIRASINRHLRAPPFSKTYSIMSDDSAFLKSNKMFLAMIKKVQREGMDRTKHHSSISEGDLHKLRSSDALSTQNPKTLQRKIWFYLVLSFGRRGRENQRFFTDKTFVVKSDDCGRRYVDMAVSETTKNHKGGLYDNQNIIKPRMYETKTPDCPVAALTKYLF</sequence>
<dbReference type="PANTHER" id="PTHR21446">
    <property type="entry name" value="DUF3504 DOMAIN-CONTAINING PROTEIN"/>
    <property type="match status" value="1"/>
</dbReference>
<dbReference type="AlphaFoldDB" id="A0A8B6ESP8"/>
<gene>
    <name evidence="1" type="ORF">MGAL_10B006201</name>
</gene>